<organism evidence="2 3">
    <name type="scientific">Rhizophagus irregularis</name>
    <dbReference type="NCBI Taxonomy" id="588596"/>
    <lineage>
        <taxon>Eukaryota</taxon>
        <taxon>Fungi</taxon>
        <taxon>Fungi incertae sedis</taxon>
        <taxon>Mucoromycota</taxon>
        <taxon>Glomeromycotina</taxon>
        <taxon>Glomeromycetes</taxon>
        <taxon>Glomerales</taxon>
        <taxon>Glomeraceae</taxon>
        <taxon>Rhizophagus</taxon>
    </lineage>
</organism>
<dbReference type="GO" id="GO:0016020">
    <property type="term" value="C:membrane"/>
    <property type="evidence" value="ECO:0007669"/>
    <property type="project" value="InterPro"/>
</dbReference>
<gene>
    <name evidence="2" type="ORF">RhiirA1_483044</name>
</gene>
<dbReference type="GO" id="GO:0007165">
    <property type="term" value="P:signal transduction"/>
    <property type="evidence" value="ECO:0007669"/>
    <property type="project" value="InterPro"/>
</dbReference>
<dbReference type="PROSITE" id="PS50885">
    <property type="entry name" value="HAMP"/>
    <property type="match status" value="1"/>
</dbReference>
<reference evidence="2 3" key="1">
    <citation type="submission" date="2017-10" db="EMBL/GenBank/DDBJ databases">
        <title>Extensive intraspecific genome diversity in a model arbuscular mycorrhizal fungus.</title>
        <authorList>
            <person name="Chen E.C.H."/>
            <person name="Morin E."/>
            <person name="Baudet D."/>
            <person name="Noel J."/>
            <person name="Ndikumana S."/>
            <person name="Charron P."/>
            <person name="St-Onge C."/>
            <person name="Giorgi J."/>
            <person name="Grigoriev I.V."/>
            <person name="Roux C."/>
            <person name="Martin F.M."/>
            <person name="Corradi N."/>
        </authorList>
    </citation>
    <scope>NUCLEOTIDE SEQUENCE [LARGE SCALE GENOMIC DNA]</scope>
    <source>
        <strain evidence="2 3">A1</strain>
    </source>
</reference>
<feature type="non-terminal residue" evidence="2">
    <location>
        <position position="268"/>
    </location>
</feature>
<dbReference type="EMBL" id="LLXH01007045">
    <property type="protein sequence ID" value="PKC51763.1"/>
    <property type="molecule type" value="Genomic_DNA"/>
</dbReference>
<dbReference type="InterPro" id="IPR003660">
    <property type="entry name" value="HAMP_dom"/>
</dbReference>
<accession>A0A2N0QL34</accession>
<dbReference type="SUPFAM" id="SSF58104">
    <property type="entry name" value="Methyl-accepting chemotaxis protein (MCP) signaling domain"/>
    <property type="match status" value="1"/>
</dbReference>
<dbReference type="Gene3D" id="1.10.287.950">
    <property type="entry name" value="Methyl-accepting chemotaxis protein"/>
    <property type="match status" value="1"/>
</dbReference>
<evidence type="ECO:0000313" key="3">
    <source>
        <dbReference type="Proteomes" id="UP000232688"/>
    </source>
</evidence>
<dbReference type="AlphaFoldDB" id="A0A2N0QL34"/>
<dbReference type="VEuPathDB" id="FungiDB:RhiirA1_483044"/>
<protein>
    <recommendedName>
        <fullName evidence="1">HAMP domain-containing protein</fullName>
    </recommendedName>
</protein>
<dbReference type="CDD" id="cd06225">
    <property type="entry name" value="HAMP"/>
    <property type="match status" value="1"/>
</dbReference>
<evidence type="ECO:0000313" key="2">
    <source>
        <dbReference type="EMBL" id="PKC51763.1"/>
    </source>
</evidence>
<proteinExistence type="predicted"/>
<feature type="non-terminal residue" evidence="2">
    <location>
        <position position="1"/>
    </location>
</feature>
<sequence>TILFEIENINQKVEKAVDLQVKQVRLADDTKFGIAMQGIYVRELLIDDTQETRDNLDTYQQYVDDKILEITESAVSEDMKDYVAKINAYNNTFNSDLEEMWSYYNAGEFEKVKEVINIDLEQANRGILDYAKKILEYQAEQLDLVTADAKNTVVSTRTIALDEIGQLSNAFNKMKDNLNLLIRNVQSNTEQLTVAAEELSTSTEEMTATSEDMAHQVSETAEIAQMSAKTANESAKAMDETASGIQKIAESTQVLHQKAIDTEVIAKK</sequence>
<comment type="caution">
    <text evidence="2">The sequence shown here is derived from an EMBL/GenBank/DDBJ whole genome shotgun (WGS) entry which is preliminary data.</text>
</comment>
<name>A0A2N0QL34_9GLOM</name>
<feature type="domain" description="HAMP" evidence="1">
    <location>
        <begin position="162"/>
        <end position="183"/>
    </location>
</feature>
<reference evidence="2 3" key="2">
    <citation type="submission" date="2017-10" db="EMBL/GenBank/DDBJ databases">
        <title>Genome analyses suggest a sexual origin of heterokaryosis in a supposedly ancient asexual fungus.</title>
        <authorList>
            <person name="Corradi N."/>
            <person name="Sedzielewska K."/>
            <person name="Noel J."/>
            <person name="Charron P."/>
            <person name="Farinelli L."/>
            <person name="Marton T."/>
            <person name="Kruger M."/>
            <person name="Pelin A."/>
            <person name="Brachmann A."/>
            <person name="Corradi N."/>
        </authorList>
    </citation>
    <scope>NUCLEOTIDE SEQUENCE [LARGE SCALE GENOMIC DNA]</scope>
    <source>
        <strain evidence="2 3">A1</strain>
    </source>
</reference>
<dbReference type="Proteomes" id="UP000232688">
    <property type="component" value="Unassembled WGS sequence"/>
</dbReference>
<evidence type="ECO:0000259" key="1">
    <source>
        <dbReference type="PROSITE" id="PS50885"/>
    </source>
</evidence>